<dbReference type="Pfam" id="PF02129">
    <property type="entry name" value="Peptidase_S15"/>
    <property type="match status" value="1"/>
</dbReference>
<dbReference type="GO" id="GO:0008239">
    <property type="term" value="F:dipeptidyl-peptidase activity"/>
    <property type="evidence" value="ECO:0007669"/>
    <property type="project" value="InterPro"/>
</dbReference>
<dbReference type="GO" id="GO:0003677">
    <property type="term" value="F:DNA binding"/>
    <property type="evidence" value="ECO:0007669"/>
    <property type="project" value="UniProtKB-KW"/>
</dbReference>
<accession>A0A1S9RDJ6</accession>
<dbReference type="Gene3D" id="4.10.240.10">
    <property type="entry name" value="Zn(2)-C6 fungal-type DNA-binding domain"/>
    <property type="match status" value="1"/>
</dbReference>
<dbReference type="InterPro" id="IPR050987">
    <property type="entry name" value="AtrR-like"/>
</dbReference>
<organism evidence="9 10">
    <name type="scientific">Penicillium brasilianum</name>
    <dbReference type="NCBI Taxonomy" id="104259"/>
    <lineage>
        <taxon>Eukaryota</taxon>
        <taxon>Fungi</taxon>
        <taxon>Dikarya</taxon>
        <taxon>Ascomycota</taxon>
        <taxon>Pezizomycotina</taxon>
        <taxon>Eurotiomycetes</taxon>
        <taxon>Eurotiomycetidae</taxon>
        <taxon>Eurotiales</taxon>
        <taxon>Aspergillaceae</taxon>
        <taxon>Penicillium</taxon>
    </lineage>
</organism>
<dbReference type="SUPFAM" id="SSF57701">
    <property type="entry name" value="Zn2/Cys6 DNA-binding domain"/>
    <property type="match status" value="1"/>
</dbReference>
<dbReference type="Pfam" id="PF08530">
    <property type="entry name" value="PepX_C"/>
    <property type="match status" value="1"/>
</dbReference>
<evidence type="ECO:0000256" key="5">
    <source>
        <dbReference type="ARBA" id="ARBA00023163"/>
    </source>
</evidence>
<dbReference type="GO" id="GO:0000981">
    <property type="term" value="F:DNA-binding transcription factor activity, RNA polymerase II-specific"/>
    <property type="evidence" value="ECO:0007669"/>
    <property type="project" value="InterPro"/>
</dbReference>
<evidence type="ECO:0000313" key="9">
    <source>
        <dbReference type="EMBL" id="OOQ83350.1"/>
    </source>
</evidence>
<evidence type="ECO:0000256" key="4">
    <source>
        <dbReference type="ARBA" id="ARBA00023125"/>
    </source>
</evidence>
<sequence length="1357" mass="151386">MPIPYQVAYKPLNKPEIGVNGYVEPTPGKTEVIPKGSAPFNARTLDSDVRIDHDVEIVVRDGCRLYADIYRPTSDEKVPVIISWSPYGKKYSALDMIFNVCTWACCIERGDVSGLEKFEGLDPAWWVAHGYAIASVDVRGAGNSDGDTPCMGLQEAEDAHDVIEALAKLSWCNGNVGMAGNSYLAIMQWHAAAQNPPSLKAIAPWEGSGDIFREQFCRGGWFNMSNYDLITTLVIRGQAGVEDFAEMYRRHPQANVYWNDKRVDMKKINIPCFITGSDFSQIHTMGAIRGWMEVNTDKKWIKWSGYQEWFELYSEPESYLELKKFFDKYLKEIDNDWEETPRVRWTTLPFGDKDVTSNIVLPDFPVPETDYRTFYLAPNGLLSSESPSQAQAGTSVYNSEDRWSISKFKHTFSQKSRLLGLPKAELYMSCDALDDMVVFIQMRKVDKEGKELSQLQFPFSRAPVNSIDKISDKDRGSVTLHNGSIGILRASQRKIDSSRSIHPQFPFHPHDEVQKVPKGEIVKLEIGIWAMGVDYEEGESIQVDILGQWPGFDEVAAFHKPRPEHERNKAHSECIPFPHEGGGRAEHEPPATRGASTPIKPIRLALACNQCRKRKVRCDAQQPSCRNCSVRGDVCETSDPRKPGNFPAVRRRATRCCQKARGEAGKCLSPARHSLNTLTPAAVSSINSVLNPPGPSPDTSVDHTSPRARGVSRSSAIPGSSESPATSSWRTTRSERLGEDHFSWQSRAYQDVAEDQGQDVVQEHDTPEHETILTPDEAVSTDDPTTNKTKHLGASSVQSLFNFVDLHLARHGFSHATPLFKHGMLHTEEFPMPLMPKLLMLPDRQTLSIYVDAFFSRLWSIYPVIDRASFEADIEIVLGLQAAGSTSWQERVTLSHIPAIASVYALISLSMNEISRNSELSFDYLTASHSLHGHLTAIPYMASVQALFLLALALRAIAKDGQAWHVIGHAIRMAQSIGLYKSAAKHSSEDGFTLGCQPESLKERLWWSLFGLEKLMQLECGRPSIIDRSYDCLTVNYPDSTRSEHMTPYFRAWIALSSIMGKISNRLYSHKFMGGSAEMLSAVAKLDQELLEWENALPDTLKPRKPLTDHTGHDHQILATFLSQQYYQAQLSILRVAVIFPHQSIKREVEKNITSLPHHTRLLDGPLICANAARTLVTQSLQLADRELKSTLLSVSPTYLAAVILALGVLRQPNSRLVRSDIELLVSATEYIESWYLQRGFTSSFTQTCTHLRERMVSVFQRGNNASQKATASVVSSADSGCGMREGQLSQPAIPGSSDRSVLSGGGLARSSLQAVSVPSAVDPGVELFGDFEFEDLWNMTGLDFMVYDEENPLFAQ</sequence>
<dbReference type="SUPFAM" id="SSF49785">
    <property type="entry name" value="Galactose-binding domain-like"/>
    <property type="match status" value="1"/>
</dbReference>
<dbReference type="Gene3D" id="3.40.50.1820">
    <property type="entry name" value="alpha/beta hydrolase"/>
    <property type="match status" value="1"/>
</dbReference>
<evidence type="ECO:0000256" key="7">
    <source>
        <dbReference type="SAM" id="MobiDB-lite"/>
    </source>
</evidence>
<dbReference type="Proteomes" id="UP000190744">
    <property type="component" value="Unassembled WGS sequence"/>
</dbReference>
<gene>
    <name evidence="9" type="ORF">PEBR_34893</name>
</gene>
<dbReference type="PANTHER" id="PTHR46910">
    <property type="entry name" value="TRANSCRIPTION FACTOR PDR1"/>
    <property type="match status" value="1"/>
</dbReference>
<dbReference type="InterPro" id="IPR007219">
    <property type="entry name" value="XnlR_reg_dom"/>
</dbReference>
<feature type="region of interest" description="Disordered" evidence="7">
    <location>
        <begin position="686"/>
        <end position="734"/>
    </location>
</feature>
<keyword evidence="6" id="KW-0539">Nucleus</keyword>
<dbReference type="Gene3D" id="1.10.3020.20">
    <property type="match status" value="1"/>
</dbReference>
<evidence type="ECO:0000256" key="3">
    <source>
        <dbReference type="ARBA" id="ARBA00023015"/>
    </source>
</evidence>
<protein>
    <recommendedName>
        <fullName evidence="8">Zn(2)-C6 fungal-type domain-containing protein</fullName>
    </recommendedName>
</protein>
<dbReference type="Pfam" id="PF04082">
    <property type="entry name" value="Fungal_trans"/>
    <property type="match status" value="1"/>
</dbReference>
<dbReference type="PANTHER" id="PTHR46910:SF1">
    <property type="entry name" value="MISCELLANEOUS ZN(II)2CYS6 TRANSCRIPTION FACTOR (EUROFUNG)-RELATED"/>
    <property type="match status" value="1"/>
</dbReference>
<keyword evidence="1" id="KW-0479">Metal-binding</keyword>
<dbReference type="InterPro" id="IPR013736">
    <property type="entry name" value="Xaa-Pro_dipept_C"/>
</dbReference>
<evidence type="ECO:0000256" key="1">
    <source>
        <dbReference type="ARBA" id="ARBA00022723"/>
    </source>
</evidence>
<dbReference type="GO" id="GO:0008270">
    <property type="term" value="F:zinc ion binding"/>
    <property type="evidence" value="ECO:0007669"/>
    <property type="project" value="InterPro"/>
</dbReference>
<dbReference type="GO" id="GO:0072330">
    <property type="term" value="P:monocarboxylic acid biosynthetic process"/>
    <property type="evidence" value="ECO:0007669"/>
    <property type="project" value="UniProtKB-ARBA"/>
</dbReference>
<name>A0A1S9RDJ6_PENBI</name>
<dbReference type="InterPro" id="IPR001138">
    <property type="entry name" value="Zn2Cys6_DnaBD"/>
</dbReference>
<dbReference type="CDD" id="cd12148">
    <property type="entry name" value="fungal_TF_MHR"/>
    <property type="match status" value="1"/>
</dbReference>
<evidence type="ECO:0000256" key="6">
    <source>
        <dbReference type="ARBA" id="ARBA00023242"/>
    </source>
</evidence>
<dbReference type="PROSITE" id="PS50048">
    <property type="entry name" value="ZN2_CY6_FUNGAL_2"/>
    <property type="match status" value="1"/>
</dbReference>
<keyword evidence="5" id="KW-0804">Transcription</keyword>
<dbReference type="CDD" id="cd00067">
    <property type="entry name" value="GAL4"/>
    <property type="match status" value="1"/>
</dbReference>
<dbReference type="NCBIfam" id="TIGR00976">
    <property type="entry name" value="CocE_NonD"/>
    <property type="match status" value="1"/>
</dbReference>
<keyword evidence="3" id="KW-0805">Transcription regulation</keyword>
<dbReference type="InterPro" id="IPR005674">
    <property type="entry name" value="CocE/Ser_esterase"/>
</dbReference>
<dbReference type="SMART" id="SM00939">
    <property type="entry name" value="PepX_C"/>
    <property type="match status" value="1"/>
</dbReference>
<dbReference type="SMART" id="SM00066">
    <property type="entry name" value="GAL4"/>
    <property type="match status" value="1"/>
</dbReference>
<dbReference type="GO" id="GO:0006351">
    <property type="term" value="P:DNA-templated transcription"/>
    <property type="evidence" value="ECO:0007669"/>
    <property type="project" value="InterPro"/>
</dbReference>
<comment type="caution">
    <text evidence="9">The sequence shown here is derived from an EMBL/GenBank/DDBJ whole genome shotgun (WGS) entry which is preliminary data.</text>
</comment>
<dbReference type="InterPro" id="IPR029058">
    <property type="entry name" value="AB_hydrolase_fold"/>
</dbReference>
<proteinExistence type="predicted"/>
<evidence type="ECO:0000259" key="8">
    <source>
        <dbReference type="PROSITE" id="PS50048"/>
    </source>
</evidence>
<keyword evidence="2" id="KW-0378">Hydrolase</keyword>
<dbReference type="Pfam" id="PF00172">
    <property type="entry name" value="Zn_clus"/>
    <property type="match status" value="1"/>
</dbReference>
<dbReference type="InterPro" id="IPR036864">
    <property type="entry name" value="Zn2-C6_fun-type_DNA-bd_sf"/>
</dbReference>
<feature type="compositionally biased region" description="Polar residues" evidence="7">
    <location>
        <begin position="712"/>
        <end position="731"/>
    </location>
</feature>
<dbReference type="InterPro" id="IPR000383">
    <property type="entry name" value="Xaa-Pro-like_dom"/>
</dbReference>
<dbReference type="EMBL" id="LJBN01000198">
    <property type="protein sequence ID" value="OOQ83350.1"/>
    <property type="molecule type" value="Genomic_DNA"/>
</dbReference>
<dbReference type="SMART" id="SM00906">
    <property type="entry name" value="Fungal_trans"/>
    <property type="match status" value="1"/>
</dbReference>
<dbReference type="SUPFAM" id="SSF53474">
    <property type="entry name" value="alpha/beta-Hydrolases"/>
    <property type="match status" value="1"/>
</dbReference>
<feature type="domain" description="Zn(2)-C6 fungal-type" evidence="8">
    <location>
        <begin position="607"/>
        <end position="637"/>
    </location>
</feature>
<reference evidence="10" key="1">
    <citation type="submission" date="2015-09" db="EMBL/GenBank/DDBJ databases">
        <authorList>
            <person name="Fill T.P."/>
            <person name="Baretta J.F."/>
            <person name="de Almeida L.G."/>
            <person name="Rocha M."/>
            <person name="de Souza D.H."/>
            <person name="Malavazi I."/>
            <person name="Cerdeira L.T."/>
            <person name="Hong H."/>
            <person name="Samborskyy M."/>
            <person name="de Vasconcelos A.T."/>
            <person name="Leadlay P."/>
            <person name="Rodrigues-Filho E."/>
        </authorList>
    </citation>
    <scope>NUCLEOTIDE SEQUENCE [LARGE SCALE GENOMIC DNA]</scope>
    <source>
        <strain evidence="10">LaBioMMi 136</strain>
    </source>
</reference>
<dbReference type="PROSITE" id="PS00463">
    <property type="entry name" value="ZN2_CY6_FUNGAL_1"/>
    <property type="match status" value="1"/>
</dbReference>
<evidence type="ECO:0000313" key="10">
    <source>
        <dbReference type="Proteomes" id="UP000190744"/>
    </source>
</evidence>
<dbReference type="Gene3D" id="2.60.120.260">
    <property type="entry name" value="Galactose-binding domain-like"/>
    <property type="match status" value="1"/>
</dbReference>
<evidence type="ECO:0000256" key="2">
    <source>
        <dbReference type="ARBA" id="ARBA00022801"/>
    </source>
</evidence>
<dbReference type="GO" id="GO:0017000">
    <property type="term" value="P:antibiotic biosynthetic process"/>
    <property type="evidence" value="ECO:0007669"/>
    <property type="project" value="UniProtKB-ARBA"/>
</dbReference>
<dbReference type="InterPro" id="IPR008979">
    <property type="entry name" value="Galactose-bd-like_sf"/>
</dbReference>
<keyword evidence="4" id="KW-0238">DNA-binding</keyword>